<dbReference type="Proteomes" id="UP000823823">
    <property type="component" value="Unassembled WGS sequence"/>
</dbReference>
<dbReference type="Pfam" id="PF01863">
    <property type="entry name" value="YgjP-like"/>
    <property type="match status" value="1"/>
</dbReference>
<dbReference type="InterPro" id="IPR002725">
    <property type="entry name" value="YgjP-like_metallopeptidase"/>
</dbReference>
<name>A0A9D2RMZ8_9MICO</name>
<accession>A0A9D2RMZ8</accession>
<organism evidence="3 4">
    <name type="scientific">Candidatus Brachybacterium merdavium</name>
    <dbReference type="NCBI Taxonomy" id="2838513"/>
    <lineage>
        <taxon>Bacteria</taxon>
        <taxon>Bacillati</taxon>
        <taxon>Actinomycetota</taxon>
        <taxon>Actinomycetes</taxon>
        <taxon>Micrococcales</taxon>
        <taxon>Dermabacteraceae</taxon>
        <taxon>Brachybacterium</taxon>
    </lineage>
</organism>
<proteinExistence type="predicted"/>
<dbReference type="PANTHER" id="PTHR30399">
    <property type="entry name" value="UNCHARACTERIZED PROTEIN YGJP"/>
    <property type="match status" value="1"/>
</dbReference>
<dbReference type="CDD" id="cd07344">
    <property type="entry name" value="M48_yhfN_like"/>
    <property type="match status" value="1"/>
</dbReference>
<gene>
    <name evidence="3" type="ORF">H9786_00440</name>
</gene>
<dbReference type="EMBL" id="DWZH01000006">
    <property type="protein sequence ID" value="HJB08991.1"/>
    <property type="molecule type" value="Genomic_DNA"/>
</dbReference>
<comment type="caution">
    <text evidence="3">The sequence shown here is derived from an EMBL/GenBank/DDBJ whole genome shotgun (WGS) entry which is preliminary data.</text>
</comment>
<reference evidence="3" key="2">
    <citation type="submission" date="2021-04" db="EMBL/GenBank/DDBJ databases">
        <authorList>
            <person name="Gilroy R."/>
        </authorList>
    </citation>
    <scope>NUCLEOTIDE SEQUENCE</scope>
    <source>
        <strain evidence="3">ChiHjej13B12-24818</strain>
    </source>
</reference>
<dbReference type="InterPro" id="IPR053136">
    <property type="entry name" value="UTP_pyrophosphatase-like"/>
</dbReference>
<dbReference type="AlphaFoldDB" id="A0A9D2RMZ8"/>
<protein>
    <submittedName>
        <fullName evidence="3">M48 family metallopeptidase</fullName>
    </submittedName>
</protein>
<evidence type="ECO:0000313" key="3">
    <source>
        <dbReference type="EMBL" id="HJB08991.1"/>
    </source>
</evidence>
<dbReference type="Gene3D" id="3.30.2010.10">
    <property type="entry name" value="Metalloproteases ('zincins'), catalytic domain"/>
    <property type="match status" value="1"/>
</dbReference>
<feature type="domain" description="YgjP-like metallopeptidase" evidence="2">
    <location>
        <begin position="106"/>
        <end position="168"/>
    </location>
</feature>
<reference evidence="3" key="1">
    <citation type="journal article" date="2021" name="PeerJ">
        <title>Extensive microbial diversity within the chicken gut microbiome revealed by metagenomics and culture.</title>
        <authorList>
            <person name="Gilroy R."/>
            <person name="Ravi A."/>
            <person name="Getino M."/>
            <person name="Pursley I."/>
            <person name="Horton D.L."/>
            <person name="Alikhan N.F."/>
            <person name="Baker D."/>
            <person name="Gharbi K."/>
            <person name="Hall N."/>
            <person name="Watson M."/>
            <person name="Adriaenssens E.M."/>
            <person name="Foster-Nyarko E."/>
            <person name="Jarju S."/>
            <person name="Secka A."/>
            <person name="Antonio M."/>
            <person name="Oren A."/>
            <person name="Chaudhuri R.R."/>
            <person name="La Ragione R."/>
            <person name="Hildebrand F."/>
            <person name="Pallen M.J."/>
        </authorList>
    </citation>
    <scope>NUCLEOTIDE SEQUENCE</scope>
    <source>
        <strain evidence="3">ChiHjej13B12-24818</strain>
    </source>
</reference>
<dbReference type="PANTHER" id="PTHR30399:SF1">
    <property type="entry name" value="UTP PYROPHOSPHATASE"/>
    <property type="match status" value="1"/>
</dbReference>
<sequence>MPQLELHPDVSGPRGERVLVRRSARRRRSVSITRREGDLVIAIPAAFSARQERDWVRRMVDQLARKEERTAPTRRSDASLAAIARELSDTYLGGRARPTSVSWSTRQQRRWGSCTPAEGTIRLSSRLQGMPDWVLRSVVMHELVHLLVPGHGPEFYALMGRYPKAERARGFLDGVSWAADLPQGIDEPEEGHDPQEGPGPSLELEEPQIPVR</sequence>
<feature type="region of interest" description="Disordered" evidence="1">
    <location>
        <begin position="180"/>
        <end position="212"/>
    </location>
</feature>
<evidence type="ECO:0000313" key="4">
    <source>
        <dbReference type="Proteomes" id="UP000823823"/>
    </source>
</evidence>
<evidence type="ECO:0000259" key="2">
    <source>
        <dbReference type="Pfam" id="PF01863"/>
    </source>
</evidence>
<evidence type="ECO:0000256" key="1">
    <source>
        <dbReference type="SAM" id="MobiDB-lite"/>
    </source>
</evidence>